<accession>A0ABR3WC08</accession>
<protein>
    <submittedName>
        <fullName evidence="1">Uncharacterized protein</fullName>
    </submittedName>
</protein>
<proteinExistence type="predicted"/>
<sequence length="118" mass="12835">MGMYCALIEPHREMMAARTIQAISVAVSTSRSYAAFIAAVTAAESIALIYAEGPVPCVEDLPAPDRTVIRRQKNAYDKALEAAIAADAETDAAPNAWPFNFVDGIHSSVPRPDEQWWL</sequence>
<organism evidence="1 2">
    <name type="scientific">Diaporthe australafricana</name>
    <dbReference type="NCBI Taxonomy" id="127596"/>
    <lineage>
        <taxon>Eukaryota</taxon>
        <taxon>Fungi</taxon>
        <taxon>Dikarya</taxon>
        <taxon>Ascomycota</taxon>
        <taxon>Pezizomycotina</taxon>
        <taxon>Sordariomycetes</taxon>
        <taxon>Sordariomycetidae</taxon>
        <taxon>Diaporthales</taxon>
        <taxon>Diaporthaceae</taxon>
        <taxon>Diaporthe</taxon>
    </lineage>
</organism>
<name>A0ABR3WC08_9PEZI</name>
<evidence type="ECO:0000313" key="1">
    <source>
        <dbReference type="EMBL" id="KAL1858193.1"/>
    </source>
</evidence>
<gene>
    <name evidence="1" type="ORF">Daus18300_010075</name>
</gene>
<dbReference type="Proteomes" id="UP001583177">
    <property type="component" value="Unassembled WGS sequence"/>
</dbReference>
<keyword evidence="2" id="KW-1185">Reference proteome</keyword>
<comment type="caution">
    <text evidence="1">The sequence shown here is derived from an EMBL/GenBank/DDBJ whole genome shotgun (WGS) entry which is preliminary data.</text>
</comment>
<dbReference type="EMBL" id="JAWRVE010000107">
    <property type="protein sequence ID" value="KAL1858193.1"/>
    <property type="molecule type" value="Genomic_DNA"/>
</dbReference>
<reference evidence="1 2" key="1">
    <citation type="journal article" date="2024" name="IMA Fungus">
        <title>IMA Genome - F19 : A genome assembly and annotation guide to empower mycologists, including annotated draft genome sequences of Ceratocystis pirilliformis, Diaporthe australafricana, Fusarium ophioides, Paecilomyces lecythidis, and Sporothrix stenoceras.</title>
        <authorList>
            <person name="Aylward J."/>
            <person name="Wilson A.M."/>
            <person name="Visagie C.M."/>
            <person name="Spraker J."/>
            <person name="Barnes I."/>
            <person name="Buitendag C."/>
            <person name="Ceriani C."/>
            <person name="Del Mar Angel L."/>
            <person name="du Plessis D."/>
            <person name="Fuchs T."/>
            <person name="Gasser K."/>
            <person name="Kramer D."/>
            <person name="Li W."/>
            <person name="Munsamy K."/>
            <person name="Piso A."/>
            <person name="Price J.L."/>
            <person name="Sonnekus B."/>
            <person name="Thomas C."/>
            <person name="van der Nest A."/>
            <person name="van Dijk A."/>
            <person name="van Heerden A."/>
            <person name="van Vuuren N."/>
            <person name="Yilmaz N."/>
            <person name="Duong T.A."/>
            <person name="van der Merwe N.A."/>
            <person name="Wingfield M.J."/>
            <person name="Wingfield B.D."/>
        </authorList>
    </citation>
    <scope>NUCLEOTIDE SEQUENCE [LARGE SCALE GENOMIC DNA]</scope>
    <source>
        <strain evidence="1 2">CMW 18300</strain>
    </source>
</reference>
<evidence type="ECO:0000313" key="2">
    <source>
        <dbReference type="Proteomes" id="UP001583177"/>
    </source>
</evidence>